<feature type="coiled-coil region" evidence="6">
    <location>
        <begin position="980"/>
        <end position="1098"/>
    </location>
</feature>
<feature type="region of interest" description="Disordered" evidence="7">
    <location>
        <begin position="162"/>
        <end position="204"/>
    </location>
</feature>
<feature type="region of interest" description="Disordered" evidence="7">
    <location>
        <begin position="2654"/>
        <end position="2690"/>
    </location>
</feature>
<feature type="coiled-coil region" evidence="6">
    <location>
        <begin position="2218"/>
        <end position="2252"/>
    </location>
</feature>
<feature type="coiled-coil region" evidence="6">
    <location>
        <begin position="2117"/>
        <end position="2148"/>
    </location>
</feature>
<feature type="domain" description="Pericentrin/AKAP-450 centrosomal targeting" evidence="8">
    <location>
        <begin position="2481"/>
        <end position="2556"/>
    </location>
</feature>
<dbReference type="Proteomes" id="UP001292094">
    <property type="component" value="Unassembled WGS sequence"/>
</dbReference>
<comment type="caution">
    <text evidence="9">The sequence shown here is derived from an EMBL/GenBank/DDBJ whole genome shotgun (WGS) entry which is preliminary data.</text>
</comment>
<feature type="region of interest" description="Disordered" evidence="7">
    <location>
        <begin position="1738"/>
        <end position="1768"/>
    </location>
</feature>
<feature type="region of interest" description="Disordered" evidence="7">
    <location>
        <begin position="617"/>
        <end position="656"/>
    </location>
</feature>
<keyword evidence="4 6" id="KW-0175">Coiled coil</keyword>
<evidence type="ECO:0000256" key="4">
    <source>
        <dbReference type="ARBA" id="ARBA00023054"/>
    </source>
</evidence>
<feature type="compositionally biased region" description="Basic and acidic residues" evidence="7">
    <location>
        <begin position="1740"/>
        <end position="1768"/>
    </location>
</feature>
<evidence type="ECO:0000256" key="2">
    <source>
        <dbReference type="ARBA" id="ARBA00022490"/>
    </source>
</evidence>
<feature type="coiled-coil region" evidence="6">
    <location>
        <begin position="2368"/>
        <end position="2395"/>
    </location>
</feature>
<evidence type="ECO:0000313" key="10">
    <source>
        <dbReference type="Proteomes" id="UP001292094"/>
    </source>
</evidence>
<dbReference type="PANTHER" id="PTHR44981">
    <property type="entry name" value="PERICENTRIN-LIKE PROTEIN, ISOFORM F"/>
    <property type="match status" value="1"/>
</dbReference>
<evidence type="ECO:0000256" key="1">
    <source>
        <dbReference type="ARBA" id="ARBA00004300"/>
    </source>
</evidence>
<evidence type="ECO:0000259" key="8">
    <source>
        <dbReference type="Pfam" id="PF10495"/>
    </source>
</evidence>
<feature type="region of interest" description="Disordered" evidence="7">
    <location>
        <begin position="1153"/>
        <end position="1181"/>
    </location>
</feature>
<reference evidence="9" key="1">
    <citation type="submission" date="2023-11" db="EMBL/GenBank/DDBJ databases">
        <title>Genome assemblies of two species of porcelain crab, Petrolisthes cinctipes and Petrolisthes manimaculis (Anomura: Porcellanidae).</title>
        <authorList>
            <person name="Angst P."/>
        </authorList>
    </citation>
    <scope>NUCLEOTIDE SEQUENCE</scope>
    <source>
        <strain evidence="9">PB745_02</strain>
        <tissue evidence="9">Gill</tissue>
    </source>
</reference>
<feature type="coiled-coil region" evidence="6">
    <location>
        <begin position="1338"/>
        <end position="1386"/>
    </location>
</feature>
<feature type="region of interest" description="Disordered" evidence="7">
    <location>
        <begin position="221"/>
        <end position="278"/>
    </location>
</feature>
<feature type="compositionally biased region" description="Polar residues" evidence="7">
    <location>
        <begin position="221"/>
        <end position="257"/>
    </location>
</feature>
<protein>
    <recommendedName>
        <fullName evidence="8">Pericentrin/AKAP-450 centrosomal targeting domain-containing protein</fullName>
    </recommendedName>
</protein>
<evidence type="ECO:0000313" key="9">
    <source>
        <dbReference type="EMBL" id="KAK4320607.1"/>
    </source>
</evidence>
<sequence length="2711" mass="304248">MREGWKRQGVCGEYSSVVRKTVAALDQHITSTLQHITKPAVQLPYLPPEADVDALDSLSHTEPSHSMQYDTICFDTQTSDAKSSDGTNSTTPDTGTSDTLAACVSYKDMQYLTHHVTQLIDVRTTLVEAATEFEEELECAVRQRLASLRQEVENEIKLYMKQGATTTKENEDSGVTSSGHHTTGASQDTLSLEQDSGSSASYQYSQVKEQKSTVVFPLTQDISTEDGQGSRSLSTSQEDTSTGSQKDSTMPPSTQGIGTKEREDSIVTPTPLDTPRTREAAGISILIKEENSVAPFSLPQDTTGLGAGESSRKSPVATQDRNGLTQAQKKFVKEFLDHCNKIYQEAETEKLEMLRNQKTVVHKILEDNKAKLHTVCLEYINRLSTLSALPDAVSCGQELACTLEESLSGEAVWVTEKYTELLQQYAKEQAARARSHSHITNSFTDRLTALFTHTGQESSKYEKSEKEEDKEEDQKGEVIRLEGEVRRLEAQLEARDSQDLRHLQGLYNDRDWYKRMVAVLSHVTLQLLHFYTVAQTLAQPAQDPHTPTVITPQPDQPVSRPLDLHSPTDIPSRLDIQVNRPLDMSFLSEDGGEGWVEGGHYTSFTDDEAATTGLVGAAGQDQDAHEQRGAEVAAAGSGRTGSGEGGSTCGSGLDSTGLSEGLLEDLDKDQQLRPLLTRSCPHLLAVLGGRWEKVNLSALEKEAQELAISLQAAAGMLNIFIHSTHSGSALDPSIESVNLSSNTLKEEKSVEGEEEANRMEEEACLKQRGEALNVNPNNKTDNLSAMTSKDDTNIVDLNQYDLSYLDLGDLSKTLMELVTEEHRRQDIIARENIDDYTQLHYKNSPIQEQLLEALSQLGSKEDLQLRLHHLMGRIRGLEEQQVVLEEENKKLAHTNKTLASKLQVTQDQLEEIESGGGRGPGEVTLHYAAKMEANKDLRERVRLLLSAKKKSNLCREELVERVSELEGIVGSVVSEADATIAIYKSQVTDLTQQLEAADRQVRSSRQFLEQQASERDQEMEELLATTSRITSQLKDKEAQLASNSTLQTEVESLERQLRDKNQELEEVRADRELTQTENKAAQDKIRDLREIIQTLEGQVDKRGMAEAELKERVVSLETALTHANTLAHSLSSQLEDLQYKRNEEQMYPMVRNSAGQGGVSEEEEEEERGGQEGTAGQLTSTSLFTELQEETDFTLLEMIEERLEKTIGGLEAVQLSSPLTPPSTAREAKEDSLTPDNTSDDESVGDLRCLSPPSLLRRMEGSLVRLGQVAEAAVKKVKQTETMHTNLKLEYDEAVSERDMAETRWREQVMAVAVLEAKVEELRHSQPITSTAQLNIRLTRIQEELENNQALLTKKAREVEEVKHALASTREQLLARDKELERLQTQLSQHDSTGQPHSIPHTSTDELLTKHRQLENDLAAKNALIDKLKSEVREGMLGQVLPPSLAASLIAEKNAELDEQGHMLNDLRTKVAAVTQFLASGGIKEATQLLEEMRTGGSHSDRVDKGRKTEMTPEILRNIPPLSDVFLHTTYQREVGNVKEASIELSAVTLVSSEISEGDRGSSTTQPSYNDLQLMSPQPELHTQNSKAKLEEDYQTTQGLLEAKEAELEEMTGEIEDRVEPPPPLLSLSSPVLCSCQALKKQNGELQDQLSELESSHQRREEETKETLWRLGEEKEQLMWEKQKLLREKQNLVEESNKLLEEKLALTLETETLKLTLRQFEEELENLKKNLRKLQEEEERLSTKVRERDQKVEEQTEKEEGLRKELQQRETQLRRREVELHELKTKERKISKEAVGSGVPCEVGDEQRLSSHSEQEVMRLHQHYQQEITGLKEQLIVREKELCSDYEERLAAQVSEMSRRLMDEHQAAKTRQQRVYEAALHAAQQDREHAMEQVWQLTQGNNQSQSLATDTSKLIASVDALTTRVREEVEHSGRLDDSLALLASQDKGQEGEVSTRASSIASDRSEVTDMAEVTSQLQHLIKKVHQQGIEMLTRVELLFLQKHSGQLDTTQRSLISHLSSDTTVLESETEAGEGTQMSRLEKELSKREQEEEKKSMRETMERRMEQEQLAGRAWRLAYEKELKEAMEQHEKDQLAIADLDVEIKELRADIFLNKLELQRAQDRITTLKESVEERVRQVNSLQAALDEEHINFTRVSKVLNQERKLATLGRSQQESVIKDLREKLTKECEKVLSLHKRLIEVNSEQETTKPAARQTPSLQELQIQLAAEQVERKKLEEAYDRERMRAAVALEKVHAECSRTRVELSKEKGQVTVLTKAVRTIKTEREVLLKQMSEKCKQVQQLERKLREAEGETQTQVCGVQLDQGESQHQEANRLSQGIHQLHLCTHNKPNEDDYCGVQLNLEVCKSVLELTDKLEEAQAERSSLQAKISSLESTVINLSSQLQKAATTKFEQHQEGTQGQDVATWAAERKSLLRMVTLKDSEVARLKAELRLMSQPPGSVMVNDEKLQYLYSQYLQCEHRMKALVWQKRYLLVVLRGYDNTERQTIARLHHMAAQVLPSSNSHRNIQPTSPLRTTFRVAVLGVMAVCRMRALVERFSRKKGLGVHMLLARPNTFNLTDRSWAGSSNSVLSAGAVGGIRVVGETRTVLSESRSGSSESLVGWTGTGHGGVETSNQNEDVGAAGRVVAGLATEISFTGRTPPTRGPTRPPAQVSPKHSRRTLFSEGSSPSANEYIKRLDSIHQTLGLHPKKP</sequence>
<dbReference type="Pfam" id="PF10495">
    <property type="entry name" value="PACT_coil_coil"/>
    <property type="match status" value="1"/>
</dbReference>
<comment type="subcellular location">
    <subcellularLocation>
        <location evidence="1">Cytoplasm</location>
        <location evidence="1">Cytoskeleton</location>
        <location evidence="1">Microtubule organizing center</location>
        <location evidence="1">Centrosome</location>
    </subcellularLocation>
</comment>
<dbReference type="GO" id="GO:0005813">
    <property type="term" value="C:centrosome"/>
    <property type="evidence" value="ECO:0007669"/>
    <property type="project" value="UniProtKB-SubCell"/>
</dbReference>
<feature type="compositionally biased region" description="Basic and acidic residues" evidence="7">
    <location>
        <begin position="459"/>
        <end position="478"/>
    </location>
</feature>
<evidence type="ECO:0000256" key="3">
    <source>
        <dbReference type="ARBA" id="ARBA00022553"/>
    </source>
</evidence>
<keyword evidence="10" id="KW-1185">Reference proteome</keyword>
<evidence type="ECO:0000256" key="6">
    <source>
        <dbReference type="SAM" id="Coils"/>
    </source>
</evidence>
<dbReference type="EMBL" id="JAWZYT010000654">
    <property type="protein sequence ID" value="KAK4320607.1"/>
    <property type="molecule type" value="Genomic_DNA"/>
</dbReference>
<feature type="region of interest" description="Disordered" evidence="7">
    <location>
        <begin position="1553"/>
        <end position="1574"/>
    </location>
</feature>
<feature type="region of interest" description="Disordered" evidence="7">
    <location>
        <begin position="1946"/>
        <end position="1967"/>
    </location>
</feature>
<evidence type="ECO:0000256" key="7">
    <source>
        <dbReference type="SAM" id="MobiDB-lite"/>
    </source>
</evidence>
<proteinExistence type="predicted"/>
<feature type="compositionally biased region" description="Polar residues" evidence="7">
    <location>
        <begin position="163"/>
        <end position="204"/>
    </location>
</feature>
<dbReference type="GO" id="GO:0007165">
    <property type="term" value="P:signal transduction"/>
    <property type="evidence" value="ECO:0007669"/>
    <property type="project" value="InterPro"/>
</dbReference>
<feature type="region of interest" description="Disordered" evidence="7">
    <location>
        <begin position="1213"/>
        <end position="1249"/>
    </location>
</feature>
<keyword evidence="3" id="KW-0597">Phosphoprotein</keyword>
<evidence type="ECO:0000256" key="5">
    <source>
        <dbReference type="ARBA" id="ARBA00023212"/>
    </source>
</evidence>
<dbReference type="PANTHER" id="PTHR44981:SF2">
    <property type="entry name" value="PERICENTRIN-LIKE PROTEIN, ISOFORM F"/>
    <property type="match status" value="1"/>
</dbReference>
<feature type="coiled-coil region" evidence="6">
    <location>
        <begin position="2285"/>
        <end position="2312"/>
    </location>
</feature>
<accession>A0AAE1Q8Q7</accession>
<gene>
    <name evidence="9" type="ORF">Pmani_008543</name>
</gene>
<feature type="region of interest" description="Disordered" evidence="7">
    <location>
        <begin position="542"/>
        <end position="571"/>
    </location>
</feature>
<keyword evidence="2" id="KW-0963">Cytoplasm</keyword>
<organism evidence="9 10">
    <name type="scientific">Petrolisthes manimaculis</name>
    <dbReference type="NCBI Taxonomy" id="1843537"/>
    <lineage>
        <taxon>Eukaryota</taxon>
        <taxon>Metazoa</taxon>
        <taxon>Ecdysozoa</taxon>
        <taxon>Arthropoda</taxon>
        <taxon>Crustacea</taxon>
        <taxon>Multicrustacea</taxon>
        <taxon>Malacostraca</taxon>
        <taxon>Eumalacostraca</taxon>
        <taxon>Eucarida</taxon>
        <taxon>Decapoda</taxon>
        <taxon>Pleocyemata</taxon>
        <taxon>Anomura</taxon>
        <taxon>Galatheoidea</taxon>
        <taxon>Porcellanidae</taxon>
        <taxon>Petrolisthes</taxon>
    </lineage>
</organism>
<feature type="region of interest" description="Disordered" evidence="7">
    <location>
        <begin position="296"/>
        <end position="322"/>
    </location>
</feature>
<dbReference type="GO" id="GO:0005737">
    <property type="term" value="C:cytoplasm"/>
    <property type="evidence" value="ECO:0007669"/>
    <property type="project" value="UniProtKB-ARBA"/>
</dbReference>
<keyword evidence="5" id="KW-0206">Cytoskeleton</keyword>
<feature type="coiled-coil region" evidence="6">
    <location>
        <begin position="860"/>
        <end position="897"/>
    </location>
</feature>
<dbReference type="InterPro" id="IPR028745">
    <property type="entry name" value="AKAP9/Pericentrin"/>
</dbReference>
<feature type="region of interest" description="Disordered" evidence="7">
    <location>
        <begin position="2019"/>
        <end position="2060"/>
    </location>
</feature>
<name>A0AAE1Q8Q7_9EUCA</name>
<dbReference type="InterPro" id="IPR019528">
    <property type="entry name" value="PACT_domain"/>
</dbReference>
<dbReference type="GO" id="GO:0060090">
    <property type="term" value="F:molecular adaptor activity"/>
    <property type="evidence" value="ECO:0007669"/>
    <property type="project" value="InterPro"/>
</dbReference>
<feature type="compositionally biased region" description="Gly residues" evidence="7">
    <location>
        <begin position="638"/>
        <end position="649"/>
    </location>
</feature>
<feature type="compositionally biased region" description="Basic and acidic residues" evidence="7">
    <location>
        <begin position="2039"/>
        <end position="2060"/>
    </location>
</feature>
<feature type="region of interest" description="Disordered" evidence="7">
    <location>
        <begin position="454"/>
        <end position="478"/>
    </location>
</feature>